<evidence type="ECO:0000313" key="2">
    <source>
        <dbReference type="EMBL" id="OJT14327.1"/>
    </source>
</evidence>
<accession>A0A1M2W389</accession>
<dbReference type="EMBL" id="MNAD01000307">
    <property type="protein sequence ID" value="OJT14327.1"/>
    <property type="molecule type" value="Genomic_DNA"/>
</dbReference>
<protein>
    <submittedName>
        <fullName evidence="2">Uncharacterized protein</fullName>
    </submittedName>
</protein>
<dbReference type="STRING" id="154538.A0A1M2W389"/>
<name>A0A1M2W389_TRAPU</name>
<sequence>MPNLPLEKIPPMIPVEEHCWCDISNGAFSPANLTKWEEASVSRLAENLEHAIAAEKEAERRRQCEVVDGEAKTNGTSCDNELQSTPSRKRRRRRFPILNLLELLGPSSFHKTPPRSTNDTLLSPQEREETSIPQQASVRLPWFRREYDLRRFGFAMVLDFGWPGSQS</sequence>
<organism evidence="2 3">
    <name type="scientific">Trametes pubescens</name>
    <name type="common">White-rot fungus</name>
    <dbReference type="NCBI Taxonomy" id="154538"/>
    <lineage>
        <taxon>Eukaryota</taxon>
        <taxon>Fungi</taxon>
        <taxon>Dikarya</taxon>
        <taxon>Basidiomycota</taxon>
        <taxon>Agaricomycotina</taxon>
        <taxon>Agaricomycetes</taxon>
        <taxon>Polyporales</taxon>
        <taxon>Polyporaceae</taxon>
        <taxon>Trametes</taxon>
    </lineage>
</organism>
<dbReference type="AlphaFoldDB" id="A0A1M2W389"/>
<evidence type="ECO:0000313" key="3">
    <source>
        <dbReference type="Proteomes" id="UP000184267"/>
    </source>
</evidence>
<comment type="caution">
    <text evidence="2">The sequence shown here is derived from an EMBL/GenBank/DDBJ whole genome shotgun (WGS) entry which is preliminary data.</text>
</comment>
<evidence type="ECO:0000256" key="1">
    <source>
        <dbReference type="SAM" id="MobiDB-lite"/>
    </source>
</evidence>
<feature type="compositionally biased region" description="Polar residues" evidence="1">
    <location>
        <begin position="73"/>
        <end position="86"/>
    </location>
</feature>
<feature type="region of interest" description="Disordered" evidence="1">
    <location>
        <begin position="66"/>
        <end position="90"/>
    </location>
</feature>
<proteinExistence type="predicted"/>
<feature type="region of interest" description="Disordered" evidence="1">
    <location>
        <begin position="106"/>
        <end position="130"/>
    </location>
</feature>
<gene>
    <name evidence="2" type="ORF">TRAPUB_9118</name>
</gene>
<feature type="compositionally biased region" description="Polar residues" evidence="1">
    <location>
        <begin position="114"/>
        <end position="123"/>
    </location>
</feature>
<keyword evidence="3" id="KW-1185">Reference proteome</keyword>
<dbReference type="Proteomes" id="UP000184267">
    <property type="component" value="Unassembled WGS sequence"/>
</dbReference>
<dbReference type="OMA" id="WSENVTT"/>
<dbReference type="OrthoDB" id="5563033at2759"/>
<reference evidence="2 3" key="1">
    <citation type="submission" date="2016-10" db="EMBL/GenBank/DDBJ databases">
        <title>Genome sequence of the basidiomycete white-rot fungus Trametes pubescens.</title>
        <authorList>
            <person name="Makela M.R."/>
            <person name="Granchi Z."/>
            <person name="Peng M."/>
            <person name="De Vries R.P."/>
            <person name="Grigoriev I."/>
            <person name="Riley R."/>
            <person name="Hilden K."/>
        </authorList>
    </citation>
    <scope>NUCLEOTIDE SEQUENCE [LARGE SCALE GENOMIC DNA]</scope>
    <source>
        <strain evidence="2 3">FBCC735</strain>
    </source>
</reference>